<feature type="region of interest" description="Disordered" evidence="6">
    <location>
        <begin position="151"/>
        <end position="176"/>
    </location>
</feature>
<feature type="non-terminal residue" evidence="9">
    <location>
        <position position="1"/>
    </location>
</feature>
<dbReference type="InterPro" id="IPR036236">
    <property type="entry name" value="Znf_C2H2_sf"/>
</dbReference>
<dbReference type="InterPro" id="IPR013087">
    <property type="entry name" value="Znf_C2H2_type"/>
</dbReference>
<feature type="domain" description="C2H2-type" evidence="7">
    <location>
        <begin position="734"/>
        <end position="761"/>
    </location>
</feature>
<dbReference type="PANTHER" id="PTHR24408">
    <property type="entry name" value="ZINC FINGER PROTEIN"/>
    <property type="match status" value="1"/>
</dbReference>
<organism evidence="8 9">
    <name type="scientific">Saccoglossus kowalevskii</name>
    <name type="common">Acorn worm</name>
    <dbReference type="NCBI Taxonomy" id="10224"/>
    <lineage>
        <taxon>Eukaryota</taxon>
        <taxon>Metazoa</taxon>
        <taxon>Hemichordata</taxon>
        <taxon>Enteropneusta</taxon>
        <taxon>Harrimaniidae</taxon>
        <taxon>Saccoglossus</taxon>
    </lineage>
</organism>
<reference evidence="9" key="1">
    <citation type="submission" date="2025-08" db="UniProtKB">
        <authorList>
            <consortium name="RefSeq"/>
        </authorList>
    </citation>
    <scope>IDENTIFICATION</scope>
    <source>
        <tissue evidence="9">Testes</tissue>
    </source>
</reference>
<feature type="compositionally biased region" description="Polar residues" evidence="6">
    <location>
        <begin position="525"/>
        <end position="534"/>
    </location>
</feature>
<evidence type="ECO:0000256" key="3">
    <source>
        <dbReference type="ARBA" id="ARBA00022771"/>
    </source>
</evidence>
<keyword evidence="1" id="KW-0479">Metal-binding</keyword>
<feature type="region of interest" description="Disordered" evidence="6">
    <location>
        <begin position="558"/>
        <end position="643"/>
    </location>
</feature>
<name>A0ABM0MPQ2_SACKO</name>
<dbReference type="Proteomes" id="UP000694865">
    <property type="component" value="Unplaced"/>
</dbReference>
<feature type="domain" description="C2H2-type" evidence="7">
    <location>
        <begin position="846"/>
        <end position="873"/>
    </location>
</feature>
<dbReference type="Gene3D" id="3.30.160.60">
    <property type="entry name" value="Classic Zinc Finger"/>
    <property type="match status" value="5"/>
</dbReference>
<dbReference type="SUPFAM" id="SSF57667">
    <property type="entry name" value="beta-beta-alpha zinc fingers"/>
    <property type="match status" value="5"/>
</dbReference>
<dbReference type="GeneID" id="102806249"/>
<feature type="compositionally biased region" description="Polar residues" evidence="6">
    <location>
        <begin position="567"/>
        <end position="580"/>
    </location>
</feature>
<evidence type="ECO:0000256" key="6">
    <source>
        <dbReference type="SAM" id="MobiDB-lite"/>
    </source>
</evidence>
<feature type="region of interest" description="Disordered" evidence="6">
    <location>
        <begin position="101"/>
        <end position="124"/>
    </location>
</feature>
<gene>
    <name evidence="9" type="primary">LOC102806249</name>
</gene>
<dbReference type="PANTHER" id="PTHR24408:SF58">
    <property type="entry name" value="TRANSCRIPTION FACTOR (TFIIIA), PUTATIVE (AFU_ORTHOLOGUE AFUA_1G05150)-RELATED"/>
    <property type="match status" value="1"/>
</dbReference>
<dbReference type="SMART" id="SM00355">
    <property type="entry name" value="ZnF_C2H2"/>
    <property type="match status" value="9"/>
</dbReference>
<evidence type="ECO:0000256" key="5">
    <source>
        <dbReference type="PROSITE-ProRule" id="PRU00042"/>
    </source>
</evidence>
<keyword evidence="8" id="KW-1185">Reference proteome</keyword>
<feature type="region of interest" description="Disordered" evidence="6">
    <location>
        <begin position="317"/>
        <end position="342"/>
    </location>
</feature>
<feature type="compositionally biased region" description="Polar residues" evidence="6">
    <location>
        <begin position="317"/>
        <end position="338"/>
    </location>
</feature>
<evidence type="ECO:0000256" key="4">
    <source>
        <dbReference type="ARBA" id="ARBA00022833"/>
    </source>
</evidence>
<feature type="domain" description="C2H2-type" evidence="7">
    <location>
        <begin position="648"/>
        <end position="675"/>
    </location>
</feature>
<dbReference type="Pfam" id="PF00096">
    <property type="entry name" value="zf-C2H2"/>
    <property type="match status" value="5"/>
</dbReference>
<proteinExistence type="predicted"/>
<feature type="domain" description="C2H2-type" evidence="7">
    <location>
        <begin position="676"/>
        <end position="703"/>
    </location>
</feature>
<evidence type="ECO:0000313" key="9">
    <source>
        <dbReference type="RefSeq" id="XP_006821993.1"/>
    </source>
</evidence>
<feature type="domain" description="C2H2-type" evidence="7">
    <location>
        <begin position="706"/>
        <end position="733"/>
    </location>
</feature>
<feature type="region of interest" description="Disordered" evidence="6">
    <location>
        <begin position="1058"/>
        <end position="1122"/>
    </location>
</feature>
<feature type="domain" description="C2H2-type" evidence="7">
    <location>
        <begin position="789"/>
        <end position="817"/>
    </location>
</feature>
<evidence type="ECO:0000259" key="7">
    <source>
        <dbReference type="PROSITE" id="PS50157"/>
    </source>
</evidence>
<keyword evidence="3 5" id="KW-0863">Zinc-finger</keyword>
<feature type="compositionally biased region" description="Basic and acidic residues" evidence="6">
    <location>
        <begin position="624"/>
        <end position="643"/>
    </location>
</feature>
<accession>A0ABM0MPQ2</accession>
<protein>
    <submittedName>
        <fullName evidence="9">Uncharacterized protein LOC102806249</fullName>
    </submittedName>
</protein>
<feature type="domain" description="C2H2-type" evidence="7">
    <location>
        <begin position="818"/>
        <end position="845"/>
    </location>
</feature>
<sequence length="1122" mass="125220">GHTLATLTGCDVFIKVIDEASISHFYGTEFFVRQYYEEGLKADVDDLAISGTTGLPLESEHQEEALDLSCKQKQDSFVFDNILQGDSLDYDTHTALRRNGSNFNPIHIEPEPPPSSSEKLSSPLEQKIPASMTISPDNQRNVRTLRQSFNFNSHGASGLNKPNLENDSKYSTSPMNLQTSNEASAQFSTQRNNSFDAEQVHETVSNGPLNLAGDQQLHIERRETDDQANPSHIQEIKNYLIPLANLAVTLLRQKAQGQNNQHSADHNAVLAQAQALRMSANVASDSNAAQAEELAKQAFAAALDLTAKSQGQNVLPANATSRVQSEQSPSATVTSPNKRSAHCHTISVKDLLLQHPSKRLKTGQNLPIHVPNSEMVYQQAQPLPNLGQMNTHGLNTMIGNNMMMQPVIVGQPPGIPRDQFNPQQHQFPPPRPNPLLLNSQNQEQSEIRIERAFSLQQAALAQQQHEHLQQQNQTVRELLVQNNRHPQPATRDALPLHMVRPPLPPLIKKENIGKHKSQIVPAESSPGQNGNQADQRNETTKKRDSIANIVANIKHEPVDVVEKQVDSDQVNTVRHNSTGGASAAEDDEDDNRLYIDTGENSSIEEEMPSSNENDKNQAIQDDSGESKDSTDSSHGKADNTDDPKKRRFRCEICGKVYAKNESLKYHKMNHDNYRPHQCETCGRAFANPYTLDVHRRIHLNESDKPYRCKYCDKTFATSSHRNVHMTHHKEVKSFECSICRRRYLNKETLDAHVQRHGERRYPCDTCGMSFKALAELTEHRLIHSLPKNYPCEVCRFEFHRRNELLLHMSKAHPNTRPFECENCDKSFSTVESLRVHQRCHTGELPHKCRFCSRQFVHGKHCEVHESSHFKEKHKPMELMLANNAGAIFYQCEKCGQVFTEISHLQTHQKLHKLQEKEEALANQAGIPLPQNEIRLPKDLSSGSASIPFSTGTHNSIIIPSSVPLMNGPQISNVVSLQNISSTMTMPQNLAMITTAALPTSSAVITSTSNNNFTIENRNIVTTAPINANHAVPMNVMSPSTLVRSAPVGAPVLENMSHNEEKSKPMNLTPPHQPPPLQRQTPMTTTTLVQSNESQAVKEPRPSPSASVQLAHLAGTTTEERFV</sequence>
<keyword evidence="4" id="KW-0862">Zinc</keyword>
<evidence type="ECO:0000256" key="1">
    <source>
        <dbReference type="ARBA" id="ARBA00022723"/>
    </source>
</evidence>
<feature type="domain" description="C2H2-type" evidence="7">
    <location>
        <begin position="761"/>
        <end position="788"/>
    </location>
</feature>
<feature type="domain" description="C2H2-type" evidence="7">
    <location>
        <begin position="889"/>
        <end position="916"/>
    </location>
</feature>
<feature type="region of interest" description="Disordered" evidence="6">
    <location>
        <begin position="484"/>
        <end position="543"/>
    </location>
</feature>
<keyword evidence="2" id="KW-0677">Repeat</keyword>
<dbReference type="PROSITE" id="PS50157">
    <property type="entry name" value="ZINC_FINGER_C2H2_2"/>
    <property type="match status" value="9"/>
</dbReference>
<evidence type="ECO:0000256" key="2">
    <source>
        <dbReference type="ARBA" id="ARBA00022737"/>
    </source>
</evidence>
<evidence type="ECO:0000313" key="8">
    <source>
        <dbReference type="Proteomes" id="UP000694865"/>
    </source>
</evidence>
<dbReference type="RefSeq" id="XP_006821993.1">
    <property type="nucleotide sequence ID" value="XM_006821930.1"/>
</dbReference>
<dbReference type="PROSITE" id="PS00028">
    <property type="entry name" value="ZINC_FINGER_C2H2_1"/>
    <property type="match status" value="9"/>
</dbReference>
<feature type="compositionally biased region" description="Polar residues" evidence="6">
    <location>
        <begin position="608"/>
        <end position="620"/>
    </location>
</feature>
<feature type="compositionally biased region" description="Polar residues" evidence="6">
    <location>
        <begin position="163"/>
        <end position="176"/>
    </location>
</feature>
<feature type="compositionally biased region" description="Polar residues" evidence="6">
    <location>
        <begin position="1077"/>
        <end position="1094"/>
    </location>
</feature>